<dbReference type="EMBL" id="JACHGI010000003">
    <property type="protein sequence ID" value="MBB6466302.1"/>
    <property type="molecule type" value="Genomic_DNA"/>
</dbReference>
<dbReference type="AlphaFoldDB" id="A0A8E1WFA5"/>
<gene>
    <name evidence="2" type="ORF">HNQ96_002167</name>
</gene>
<sequence>MSQASIALALRPTVSPLTAGKLKSLATYVRPCPHSGQGKEKSPEAADIASGDL</sequence>
<protein>
    <submittedName>
        <fullName evidence="2">Uncharacterized protein</fullName>
    </submittedName>
</protein>
<dbReference type="Proteomes" id="UP000532373">
    <property type="component" value="Unassembled WGS sequence"/>
</dbReference>
<evidence type="ECO:0000256" key="1">
    <source>
        <dbReference type="SAM" id="MobiDB-lite"/>
    </source>
</evidence>
<name>A0A8E1WFA5_9HYPH</name>
<reference evidence="2 3" key="1">
    <citation type="submission" date="2020-08" db="EMBL/GenBank/DDBJ databases">
        <title>Genomic Encyclopedia of Type Strains, Phase IV (KMG-IV): sequencing the most valuable type-strain genomes for metagenomic binning, comparative biology and taxonomic classification.</title>
        <authorList>
            <person name="Goeker M."/>
        </authorList>
    </citation>
    <scope>NUCLEOTIDE SEQUENCE [LARGE SCALE GENOMIC DNA]</scope>
    <source>
        <strain evidence="2 3">DSM 17454</strain>
    </source>
</reference>
<comment type="caution">
    <text evidence="2">The sequence shown here is derived from an EMBL/GenBank/DDBJ whole genome shotgun (WGS) entry which is preliminary data.</text>
</comment>
<organism evidence="2 3">
    <name type="scientific">Aminobacter carboxidus</name>
    <dbReference type="NCBI Taxonomy" id="376165"/>
    <lineage>
        <taxon>Bacteria</taxon>
        <taxon>Pseudomonadati</taxon>
        <taxon>Pseudomonadota</taxon>
        <taxon>Alphaproteobacteria</taxon>
        <taxon>Hyphomicrobiales</taxon>
        <taxon>Phyllobacteriaceae</taxon>
        <taxon>Aminobacter</taxon>
    </lineage>
</organism>
<accession>A0A8E1WFA5</accession>
<proteinExistence type="predicted"/>
<feature type="region of interest" description="Disordered" evidence="1">
    <location>
        <begin position="31"/>
        <end position="53"/>
    </location>
</feature>
<evidence type="ECO:0000313" key="3">
    <source>
        <dbReference type="Proteomes" id="UP000532373"/>
    </source>
</evidence>
<evidence type="ECO:0000313" key="2">
    <source>
        <dbReference type="EMBL" id="MBB6466302.1"/>
    </source>
</evidence>